<reference evidence="3" key="1">
    <citation type="submission" date="2016-10" db="EMBL/GenBank/DDBJ databases">
        <authorList>
            <person name="Varghese N."/>
            <person name="Submissions S."/>
        </authorList>
    </citation>
    <scope>NUCLEOTIDE SEQUENCE [LARGE SCALE GENOMIC DNA]</scope>
    <source>
        <strain evidence="3">DSM 17933</strain>
    </source>
</reference>
<dbReference type="InterPro" id="IPR010496">
    <property type="entry name" value="AL/BT2_dom"/>
</dbReference>
<keyword evidence="3" id="KW-1185">Reference proteome</keyword>
<dbReference type="STRING" id="405671.SAMN05421827_10627"/>
<dbReference type="EMBL" id="FNCH01000006">
    <property type="protein sequence ID" value="SDG38504.1"/>
    <property type="molecule type" value="Genomic_DNA"/>
</dbReference>
<protein>
    <recommendedName>
        <fullName evidence="1">3-keto-alpha-glucoside-1,2-lyase/3-keto-2-hydroxy-glucal hydratase domain-containing protein</fullName>
    </recommendedName>
</protein>
<sequence length="298" mass="34246">MYFRPTENQLFSFSSYKKNRILEPRMINPMKKLTYLFLALSLWGCSTTKNINNKSEKWITLFNGKDIKDWNVKIHHHDYNVNYGNTFRVEDGIIQVRYDQYGDFNDQFGHLYYKTPFSYYHLKLKYRFVGELQKGAPDYTLRNSGVMFHAQDPKTMPKEQDWPISIEMQFLGGLSDGRPRPTGNMCSPGTDIFYKGKLYDGHCLDSKSKTYDGDQWVSAELIVLGDSLVKHIINGDTVLQYSKPQIGGGVANRYDPKIKIDGKALKSGFIALQSEGQPVDFKDIEIKQLPITSASKSK</sequence>
<name>A0A1G7TU18_9SPHI</name>
<evidence type="ECO:0000313" key="3">
    <source>
        <dbReference type="Proteomes" id="UP000199643"/>
    </source>
</evidence>
<organism evidence="2 3">
    <name type="scientific">Pedobacter terrae</name>
    <dbReference type="NCBI Taxonomy" id="405671"/>
    <lineage>
        <taxon>Bacteria</taxon>
        <taxon>Pseudomonadati</taxon>
        <taxon>Bacteroidota</taxon>
        <taxon>Sphingobacteriia</taxon>
        <taxon>Sphingobacteriales</taxon>
        <taxon>Sphingobacteriaceae</taxon>
        <taxon>Pedobacter</taxon>
    </lineage>
</organism>
<dbReference type="Proteomes" id="UP000199643">
    <property type="component" value="Unassembled WGS sequence"/>
</dbReference>
<proteinExistence type="predicted"/>
<dbReference type="Gene3D" id="2.60.120.560">
    <property type="entry name" value="Exo-inulinase, domain 1"/>
    <property type="match status" value="1"/>
</dbReference>
<dbReference type="AlphaFoldDB" id="A0A1G7TU18"/>
<dbReference type="Pfam" id="PF06439">
    <property type="entry name" value="3keto-disac_hyd"/>
    <property type="match status" value="1"/>
</dbReference>
<gene>
    <name evidence="2" type="ORF">SAMN05421827_10627</name>
</gene>
<evidence type="ECO:0000259" key="1">
    <source>
        <dbReference type="Pfam" id="PF06439"/>
    </source>
</evidence>
<dbReference type="GO" id="GO:0016787">
    <property type="term" value="F:hydrolase activity"/>
    <property type="evidence" value="ECO:0007669"/>
    <property type="project" value="InterPro"/>
</dbReference>
<accession>A0A1G7TU18</accession>
<feature type="domain" description="3-keto-alpha-glucoside-1,2-lyase/3-keto-2-hydroxy-glucal hydratase" evidence="1">
    <location>
        <begin position="57"/>
        <end position="287"/>
    </location>
</feature>
<evidence type="ECO:0000313" key="2">
    <source>
        <dbReference type="EMBL" id="SDG38504.1"/>
    </source>
</evidence>